<dbReference type="Proteomes" id="UP000625283">
    <property type="component" value="Unassembled WGS sequence"/>
</dbReference>
<reference evidence="2 3" key="1">
    <citation type="submission" date="2021-01" db="EMBL/GenBank/DDBJ databases">
        <title>C459-1 draft genome sequence.</title>
        <authorList>
            <person name="Zhang X.-F."/>
        </authorList>
    </citation>
    <scope>NUCLEOTIDE SEQUENCE [LARGE SCALE GENOMIC DNA]</scope>
    <source>
        <strain evidence="3">C459-1</strain>
    </source>
</reference>
<dbReference type="Gene3D" id="3.10.180.10">
    <property type="entry name" value="2,3-Dihydroxybiphenyl 1,2-Dioxygenase, domain 1"/>
    <property type="match status" value="1"/>
</dbReference>
<dbReference type="PROSITE" id="PS51819">
    <property type="entry name" value="VOC"/>
    <property type="match status" value="1"/>
</dbReference>
<dbReference type="RefSeq" id="WP_202102064.1">
    <property type="nucleotide sequence ID" value="NZ_JAERTY010000003.1"/>
</dbReference>
<evidence type="ECO:0000259" key="1">
    <source>
        <dbReference type="PROSITE" id="PS51819"/>
    </source>
</evidence>
<accession>A0ABS1R137</accession>
<organism evidence="2 3">
    <name type="scientific">Sphingobacterium faecale</name>
    <dbReference type="NCBI Taxonomy" id="2803775"/>
    <lineage>
        <taxon>Bacteria</taxon>
        <taxon>Pseudomonadati</taxon>
        <taxon>Bacteroidota</taxon>
        <taxon>Sphingobacteriia</taxon>
        <taxon>Sphingobacteriales</taxon>
        <taxon>Sphingobacteriaceae</taxon>
        <taxon>Sphingobacterium</taxon>
    </lineage>
</organism>
<name>A0ABS1R137_9SPHI</name>
<dbReference type="Pfam" id="PF00903">
    <property type="entry name" value="Glyoxalase"/>
    <property type="match status" value="1"/>
</dbReference>
<evidence type="ECO:0000313" key="2">
    <source>
        <dbReference type="EMBL" id="MBL1408284.1"/>
    </source>
</evidence>
<proteinExistence type="predicted"/>
<feature type="domain" description="VOC" evidence="1">
    <location>
        <begin position="2"/>
        <end position="115"/>
    </location>
</feature>
<dbReference type="EMBL" id="JAERTY010000003">
    <property type="protein sequence ID" value="MBL1408284.1"/>
    <property type="molecule type" value="Genomic_DNA"/>
</dbReference>
<dbReference type="InterPro" id="IPR037523">
    <property type="entry name" value="VOC_core"/>
</dbReference>
<sequence length="117" mass="13607">MKVKRIVVNMATTEIYRAKVFYQDILGLQTLMDMNWIHTYGNEEQMQIQISFMSEGGAGTPVPDISIEVDDIDYVYQKMIKRGFTIIYGPTDESWGVRRFFVKDPFDKTINILSHSE</sequence>
<dbReference type="InterPro" id="IPR004360">
    <property type="entry name" value="Glyas_Fos-R_dOase_dom"/>
</dbReference>
<comment type="caution">
    <text evidence="2">The sequence shown here is derived from an EMBL/GenBank/DDBJ whole genome shotgun (WGS) entry which is preliminary data.</text>
</comment>
<gene>
    <name evidence="2" type="ORF">JKG61_05920</name>
</gene>
<protein>
    <submittedName>
        <fullName evidence="2">VOC family protein</fullName>
    </submittedName>
</protein>
<keyword evidence="3" id="KW-1185">Reference proteome</keyword>
<dbReference type="InterPro" id="IPR029068">
    <property type="entry name" value="Glyas_Bleomycin-R_OHBP_Dase"/>
</dbReference>
<evidence type="ECO:0000313" key="3">
    <source>
        <dbReference type="Proteomes" id="UP000625283"/>
    </source>
</evidence>
<dbReference type="SUPFAM" id="SSF54593">
    <property type="entry name" value="Glyoxalase/Bleomycin resistance protein/Dihydroxybiphenyl dioxygenase"/>
    <property type="match status" value="1"/>
</dbReference>